<keyword evidence="3" id="KW-1185">Reference proteome</keyword>
<feature type="compositionally biased region" description="Acidic residues" evidence="1">
    <location>
        <begin position="93"/>
        <end position="103"/>
    </location>
</feature>
<evidence type="ECO:0000313" key="3">
    <source>
        <dbReference type="Proteomes" id="UP000824890"/>
    </source>
</evidence>
<dbReference type="Proteomes" id="UP000824890">
    <property type="component" value="Unassembled WGS sequence"/>
</dbReference>
<protein>
    <submittedName>
        <fullName evidence="2">Uncharacterized protein</fullName>
    </submittedName>
</protein>
<gene>
    <name evidence="2" type="ORF">HID58_053436</name>
</gene>
<feature type="region of interest" description="Disordered" evidence="1">
    <location>
        <begin position="85"/>
        <end position="110"/>
    </location>
</feature>
<evidence type="ECO:0000313" key="2">
    <source>
        <dbReference type="EMBL" id="KAH0891007.1"/>
    </source>
</evidence>
<dbReference type="EMBL" id="JAGKQM010000013">
    <property type="protein sequence ID" value="KAH0891007.1"/>
    <property type="molecule type" value="Genomic_DNA"/>
</dbReference>
<proteinExistence type="predicted"/>
<name>A0ABQ8AFE5_BRANA</name>
<reference evidence="2 3" key="1">
    <citation type="submission" date="2021-05" db="EMBL/GenBank/DDBJ databases">
        <title>Genome Assembly of Synthetic Allotetraploid Brassica napus Reveals Homoeologous Exchanges between Subgenomes.</title>
        <authorList>
            <person name="Davis J.T."/>
        </authorList>
    </citation>
    <scope>NUCLEOTIDE SEQUENCE [LARGE SCALE GENOMIC DNA]</scope>
    <source>
        <strain evidence="3">cv. Da-Ae</strain>
        <tissue evidence="2">Seedling</tissue>
    </source>
</reference>
<evidence type="ECO:0000256" key="1">
    <source>
        <dbReference type="SAM" id="MobiDB-lite"/>
    </source>
</evidence>
<sequence>MIINPPKIPPHFTISLIPSAASQPPLLITFVALNYHINAPTNDLLRCLCCLVLLLIDLVSWSRRMARVVDFFGGDLGFGRVEMKKRPEPTSLAEEEEEEEEEGWLGLERGKEEVTSLPSLSWRHNAHIPPRFFV</sequence>
<comment type="caution">
    <text evidence="2">The sequence shown here is derived from an EMBL/GenBank/DDBJ whole genome shotgun (WGS) entry which is preliminary data.</text>
</comment>
<accession>A0ABQ8AFE5</accession>
<organism evidence="2 3">
    <name type="scientific">Brassica napus</name>
    <name type="common">Rape</name>
    <dbReference type="NCBI Taxonomy" id="3708"/>
    <lineage>
        <taxon>Eukaryota</taxon>
        <taxon>Viridiplantae</taxon>
        <taxon>Streptophyta</taxon>
        <taxon>Embryophyta</taxon>
        <taxon>Tracheophyta</taxon>
        <taxon>Spermatophyta</taxon>
        <taxon>Magnoliopsida</taxon>
        <taxon>eudicotyledons</taxon>
        <taxon>Gunneridae</taxon>
        <taxon>Pentapetalae</taxon>
        <taxon>rosids</taxon>
        <taxon>malvids</taxon>
        <taxon>Brassicales</taxon>
        <taxon>Brassicaceae</taxon>
        <taxon>Brassiceae</taxon>
        <taxon>Brassica</taxon>
    </lineage>
</organism>